<keyword evidence="3" id="KW-1185">Reference proteome</keyword>
<evidence type="ECO:0000256" key="1">
    <source>
        <dbReference type="SAM" id="MobiDB-lite"/>
    </source>
</evidence>
<sequence length="77" mass="7773">MPLPQRLSGGNGQGQSPNQMMSAQLSAGGAFGGLSQQPSFGSAGGNGGGNNPWPMLSSAATQGLRMAGFPHQQQQCR</sequence>
<evidence type="ECO:0000313" key="3">
    <source>
        <dbReference type="Proteomes" id="UP000281553"/>
    </source>
</evidence>
<accession>A0A3P7QZ14</accession>
<gene>
    <name evidence="2" type="ORF">DILT_LOCUS17236</name>
</gene>
<dbReference type="AlphaFoldDB" id="A0A3P7QZ14"/>
<name>A0A3P7QZ14_DIBLA</name>
<feature type="region of interest" description="Disordered" evidence="1">
    <location>
        <begin position="1"/>
        <end position="77"/>
    </location>
</feature>
<proteinExistence type="predicted"/>
<organism evidence="2 3">
    <name type="scientific">Dibothriocephalus latus</name>
    <name type="common">Fish tapeworm</name>
    <name type="synonym">Diphyllobothrium latum</name>
    <dbReference type="NCBI Taxonomy" id="60516"/>
    <lineage>
        <taxon>Eukaryota</taxon>
        <taxon>Metazoa</taxon>
        <taxon>Spiralia</taxon>
        <taxon>Lophotrochozoa</taxon>
        <taxon>Platyhelminthes</taxon>
        <taxon>Cestoda</taxon>
        <taxon>Eucestoda</taxon>
        <taxon>Diphyllobothriidea</taxon>
        <taxon>Diphyllobothriidae</taxon>
        <taxon>Dibothriocephalus</taxon>
    </lineage>
</organism>
<dbReference type="EMBL" id="UYRU01090266">
    <property type="protein sequence ID" value="VDN37122.1"/>
    <property type="molecule type" value="Genomic_DNA"/>
</dbReference>
<dbReference type="Proteomes" id="UP000281553">
    <property type="component" value="Unassembled WGS sequence"/>
</dbReference>
<protein>
    <submittedName>
        <fullName evidence="2">Uncharacterized protein</fullName>
    </submittedName>
</protein>
<evidence type="ECO:0000313" key="2">
    <source>
        <dbReference type="EMBL" id="VDN37122.1"/>
    </source>
</evidence>
<reference evidence="2 3" key="1">
    <citation type="submission" date="2018-11" db="EMBL/GenBank/DDBJ databases">
        <authorList>
            <consortium name="Pathogen Informatics"/>
        </authorList>
    </citation>
    <scope>NUCLEOTIDE SEQUENCE [LARGE SCALE GENOMIC DNA]</scope>
</reference>